<dbReference type="GO" id="GO:0043139">
    <property type="term" value="F:5'-3' DNA helicase activity"/>
    <property type="evidence" value="ECO:0007669"/>
    <property type="project" value="UniProtKB-EC"/>
</dbReference>
<comment type="similarity">
    <text evidence="1">Belongs to the helicase family.</text>
</comment>
<dbReference type="InterPro" id="IPR010285">
    <property type="entry name" value="DNA_helicase_pif1-like_DEAD"/>
</dbReference>
<reference evidence="4" key="3">
    <citation type="submission" date="2015-06" db="UniProtKB">
        <authorList>
            <consortium name="EnsemblPlants"/>
        </authorList>
    </citation>
    <scope>IDENTIFICATION</scope>
    <source>
        <strain evidence="4">cv. Jemalong A17</strain>
    </source>
</reference>
<evidence type="ECO:0000313" key="3">
    <source>
        <dbReference type="EMBL" id="KEH17730.1"/>
    </source>
</evidence>
<name>A0A072TW31_MEDTR</name>
<evidence type="ECO:0000313" key="5">
    <source>
        <dbReference type="Proteomes" id="UP000002051"/>
    </source>
</evidence>
<dbReference type="PANTHER" id="PTHR10492">
    <property type="match status" value="1"/>
</dbReference>
<gene>
    <name evidence="3" type="ORF">MTR_0002s0860</name>
</gene>
<keyword evidence="1" id="KW-0227">DNA damage</keyword>
<dbReference type="EC" id="5.6.2.3" evidence="1"/>
<proteinExistence type="inferred from homology"/>
<organism evidence="3 5">
    <name type="scientific">Medicago truncatula</name>
    <name type="common">Barrel medic</name>
    <name type="synonym">Medicago tribuloides</name>
    <dbReference type="NCBI Taxonomy" id="3880"/>
    <lineage>
        <taxon>Eukaryota</taxon>
        <taxon>Viridiplantae</taxon>
        <taxon>Streptophyta</taxon>
        <taxon>Embryophyta</taxon>
        <taxon>Tracheophyta</taxon>
        <taxon>Spermatophyta</taxon>
        <taxon>Magnoliopsida</taxon>
        <taxon>eudicotyledons</taxon>
        <taxon>Gunneridae</taxon>
        <taxon>Pentapetalae</taxon>
        <taxon>rosids</taxon>
        <taxon>fabids</taxon>
        <taxon>Fabales</taxon>
        <taxon>Fabaceae</taxon>
        <taxon>Papilionoideae</taxon>
        <taxon>50 kb inversion clade</taxon>
        <taxon>NPAAA clade</taxon>
        <taxon>Hologalegina</taxon>
        <taxon>IRL clade</taxon>
        <taxon>Trifolieae</taxon>
        <taxon>Medicago</taxon>
    </lineage>
</organism>
<dbReference type="GO" id="GO:0006281">
    <property type="term" value="P:DNA repair"/>
    <property type="evidence" value="ECO:0007669"/>
    <property type="project" value="UniProtKB-KW"/>
</dbReference>
<protein>
    <recommendedName>
        <fullName evidence="1">ATP-dependent DNA helicase</fullName>
        <ecNumber evidence="1">5.6.2.3</ecNumber>
    </recommendedName>
</protein>
<dbReference type="AlphaFoldDB" id="A0A072TW31"/>
<dbReference type="Gene3D" id="3.40.50.300">
    <property type="entry name" value="P-loop containing nucleotide triphosphate hydrolases"/>
    <property type="match status" value="1"/>
</dbReference>
<comment type="cofactor">
    <cofactor evidence="1">
        <name>Mg(2+)</name>
        <dbReference type="ChEBI" id="CHEBI:18420"/>
    </cofactor>
</comment>
<dbReference type="EMBL" id="KL402727">
    <property type="protein sequence ID" value="KEH17730.1"/>
    <property type="molecule type" value="Genomic_DNA"/>
</dbReference>
<dbReference type="GO" id="GO:0016787">
    <property type="term" value="F:hydrolase activity"/>
    <property type="evidence" value="ECO:0007669"/>
    <property type="project" value="UniProtKB-KW"/>
</dbReference>
<reference evidence="3 5" key="1">
    <citation type="journal article" date="2011" name="Nature">
        <title>The Medicago genome provides insight into the evolution of rhizobial symbioses.</title>
        <authorList>
            <person name="Young N.D."/>
            <person name="Debelle F."/>
            <person name="Oldroyd G.E."/>
            <person name="Geurts R."/>
            <person name="Cannon S.B."/>
            <person name="Udvardi M.K."/>
            <person name="Benedito V.A."/>
            <person name="Mayer K.F."/>
            <person name="Gouzy J."/>
            <person name="Schoof H."/>
            <person name="Van de Peer Y."/>
            <person name="Proost S."/>
            <person name="Cook D.R."/>
            <person name="Meyers B.C."/>
            <person name="Spannagl M."/>
            <person name="Cheung F."/>
            <person name="De Mita S."/>
            <person name="Krishnakumar V."/>
            <person name="Gundlach H."/>
            <person name="Zhou S."/>
            <person name="Mudge J."/>
            <person name="Bharti A.K."/>
            <person name="Murray J.D."/>
            <person name="Naoumkina M.A."/>
            <person name="Rosen B."/>
            <person name="Silverstein K.A."/>
            <person name="Tang H."/>
            <person name="Rombauts S."/>
            <person name="Zhao P.X."/>
            <person name="Zhou P."/>
            <person name="Barbe V."/>
            <person name="Bardou P."/>
            <person name="Bechner M."/>
            <person name="Bellec A."/>
            <person name="Berger A."/>
            <person name="Berges H."/>
            <person name="Bidwell S."/>
            <person name="Bisseling T."/>
            <person name="Choisne N."/>
            <person name="Couloux A."/>
            <person name="Denny R."/>
            <person name="Deshpande S."/>
            <person name="Dai X."/>
            <person name="Doyle J.J."/>
            <person name="Dudez A.M."/>
            <person name="Farmer A.D."/>
            <person name="Fouteau S."/>
            <person name="Franken C."/>
            <person name="Gibelin C."/>
            <person name="Gish J."/>
            <person name="Goldstein S."/>
            <person name="Gonzalez A.J."/>
            <person name="Green P.J."/>
            <person name="Hallab A."/>
            <person name="Hartog M."/>
            <person name="Hua A."/>
            <person name="Humphray S.J."/>
            <person name="Jeong D.H."/>
            <person name="Jing Y."/>
            <person name="Jocker A."/>
            <person name="Kenton S.M."/>
            <person name="Kim D.J."/>
            <person name="Klee K."/>
            <person name="Lai H."/>
            <person name="Lang C."/>
            <person name="Lin S."/>
            <person name="Macmil S.L."/>
            <person name="Magdelenat G."/>
            <person name="Matthews L."/>
            <person name="McCorrison J."/>
            <person name="Monaghan E.L."/>
            <person name="Mun J.H."/>
            <person name="Najar F.Z."/>
            <person name="Nicholson C."/>
            <person name="Noirot C."/>
            <person name="O'Bleness M."/>
            <person name="Paule C.R."/>
            <person name="Poulain J."/>
            <person name="Prion F."/>
            <person name="Qin B."/>
            <person name="Qu C."/>
            <person name="Retzel E.F."/>
            <person name="Riddle C."/>
            <person name="Sallet E."/>
            <person name="Samain S."/>
            <person name="Samson N."/>
            <person name="Sanders I."/>
            <person name="Saurat O."/>
            <person name="Scarpelli C."/>
            <person name="Schiex T."/>
            <person name="Segurens B."/>
            <person name="Severin A.J."/>
            <person name="Sherrier D.J."/>
            <person name="Shi R."/>
            <person name="Sims S."/>
            <person name="Singer S.R."/>
            <person name="Sinharoy S."/>
            <person name="Sterck L."/>
            <person name="Viollet A."/>
            <person name="Wang B.B."/>
            <person name="Wang K."/>
            <person name="Wang M."/>
            <person name="Wang X."/>
            <person name="Warfsmann J."/>
            <person name="Weissenbach J."/>
            <person name="White D.D."/>
            <person name="White J.D."/>
            <person name="Wiley G.B."/>
            <person name="Wincker P."/>
            <person name="Xing Y."/>
            <person name="Yang L."/>
            <person name="Yao Z."/>
            <person name="Ying F."/>
            <person name="Zhai J."/>
            <person name="Zhou L."/>
            <person name="Zuber A."/>
            <person name="Denarie J."/>
            <person name="Dixon R.A."/>
            <person name="May G.D."/>
            <person name="Schwartz D.C."/>
            <person name="Rogers J."/>
            <person name="Quetier F."/>
            <person name="Town C.D."/>
            <person name="Roe B.A."/>
        </authorList>
    </citation>
    <scope>NUCLEOTIDE SEQUENCE [LARGE SCALE GENOMIC DNA]</scope>
    <source>
        <strain evidence="3">A17</strain>
        <strain evidence="4 5">cv. Jemalong A17</strain>
    </source>
</reference>
<keyword evidence="1" id="KW-0067">ATP-binding</keyword>
<evidence type="ECO:0000259" key="2">
    <source>
        <dbReference type="Pfam" id="PF05970"/>
    </source>
</evidence>
<dbReference type="Proteomes" id="UP000002051">
    <property type="component" value="Unassembled WGS sequence"/>
</dbReference>
<evidence type="ECO:0000313" key="4">
    <source>
        <dbReference type="EnsemblPlants" id="KEH17730"/>
    </source>
</evidence>
<dbReference type="Pfam" id="PF05970">
    <property type="entry name" value="PIF1"/>
    <property type="match status" value="1"/>
</dbReference>
<keyword evidence="1 3" id="KW-0347">Helicase</keyword>
<comment type="catalytic activity">
    <reaction evidence="1">
        <text>ATP + H2O = ADP + phosphate + H(+)</text>
        <dbReference type="Rhea" id="RHEA:13065"/>
        <dbReference type="ChEBI" id="CHEBI:15377"/>
        <dbReference type="ChEBI" id="CHEBI:15378"/>
        <dbReference type="ChEBI" id="CHEBI:30616"/>
        <dbReference type="ChEBI" id="CHEBI:43474"/>
        <dbReference type="ChEBI" id="CHEBI:456216"/>
        <dbReference type="EC" id="5.6.2.3"/>
    </reaction>
</comment>
<feature type="domain" description="DNA helicase Pif1-like DEAD-box helicase" evidence="2">
    <location>
        <begin position="8"/>
        <end position="92"/>
    </location>
</feature>
<keyword evidence="1" id="KW-0378">Hydrolase</keyword>
<accession>A0A072TW31</accession>
<dbReference type="SUPFAM" id="SSF52540">
    <property type="entry name" value="P-loop containing nucleoside triphosphate hydrolases"/>
    <property type="match status" value="1"/>
</dbReference>
<keyword evidence="1" id="KW-0233">DNA recombination</keyword>
<dbReference type="EnsemblPlants" id="KEH17730">
    <property type="protein sequence ID" value="KEH17730"/>
    <property type="gene ID" value="MTR_0002s0860"/>
</dbReference>
<keyword evidence="1" id="KW-0234">DNA repair</keyword>
<sequence>MNWKRHMMIDEQRYVHQKIIESIGSDDDGFFFLYGYGGIGKTFIMKTFSAVVRSKGLIVLNAASSGIVTLLLPGGRTAHLTLTVPIEIMSHHCLRWKR</sequence>
<dbReference type="GO" id="GO:0005524">
    <property type="term" value="F:ATP binding"/>
    <property type="evidence" value="ECO:0007669"/>
    <property type="project" value="UniProtKB-KW"/>
</dbReference>
<evidence type="ECO:0000256" key="1">
    <source>
        <dbReference type="RuleBase" id="RU363044"/>
    </source>
</evidence>
<dbReference type="HOGENOM" id="CLU_001324_9_7_1"/>
<dbReference type="GO" id="GO:0000723">
    <property type="term" value="P:telomere maintenance"/>
    <property type="evidence" value="ECO:0007669"/>
    <property type="project" value="InterPro"/>
</dbReference>
<keyword evidence="5" id="KW-1185">Reference proteome</keyword>
<dbReference type="PANTHER" id="PTHR10492:SF74">
    <property type="entry name" value="ATP-DEPENDENT DNA HELICASE"/>
    <property type="match status" value="1"/>
</dbReference>
<keyword evidence="1" id="KW-0547">Nucleotide-binding</keyword>
<dbReference type="InterPro" id="IPR027417">
    <property type="entry name" value="P-loop_NTPase"/>
</dbReference>
<reference evidence="3 5" key="2">
    <citation type="journal article" date="2014" name="BMC Genomics">
        <title>An improved genome release (version Mt4.0) for the model legume Medicago truncatula.</title>
        <authorList>
            <person name="Tang H."/>
            <person name="Krishnakumar V."/>
            <person name="Bidwell S."/>
            <person name="Rosen B."/>
            <person name="Chan A."/>
            <person name="Zhou S."/>
            <person name="Gentzbittel L."/>
            <person name="Childs K.L."/>
            <person name="Yandell M."/>
            <person name="Gundlach H."/>
            <person name="Mayer K.F."/>
            <person name="Schwartz D.C."/>
            <person name="Town C.D."/>
        </authorList>
    </citation>
    <scope>GENOME REANNOTATION</scope>
    <source>
        <strain evidence="3">A17</strain>
        <strain evidence="4 5">cv. Jemalong A17</strain>
    </source>
</reference>
<dbReference type="STRING" id="3880.A0A072TW31"/>
<dbReference type="GO" id="GO:0006310">
    <property type="term" value="P:DNA recombination"/>
    <property type="evidence" value="ECO:0007669"/>
    <property type="project" value="UniProtKB-KW"/>
</dbReference>